<dbReference type="AlphaFoldDB" id="A0A165YWZ0"/>
<gene>
    <name evidence="2" type="ORF">SISSUDRAFT_1065933</name>
</gene>
<protein>
    <submittedName>
        <fullName evidence="2">Uncharacterized protein</fullName>
    </submittedName>
</protein>
<organism evidence="2 3">
    <name type="scientific">Sistotremastrum suecicum HHB10207 ss-3</name>
    <dbReference type="NCBI Taxonomy" id="1314776"/>
    <lineage>
        <taxon>Eukaryota</taxon>
        <taxon>Fungi</taxon>
        <taxon>Dikarya</taxon>
        <taxon>Basidiomycota</taxon>
        <taxon>Agaricomycotina</taxon>
        <taxon>Agaricomycetes</taxon>
        <taxon>Sistotremastrales</taxon>
        <taxon>Sistotremastraceae</taxon>
        <taxon>Sistotremastrum</taxon>
    </lineage>
</organism>
<feature type="compositionally biased region" description="Low complexity" evidence="1">
    <location>
        <begin position="155"/>
        <end position="166"/>
    </location>
</feature>
<accession>A0A165YWZ0</accession>
<evidence type="ECO:0000256" key="1">
    <source>
        <dbReference type="SAM" id="MobiDB-lite"/>
    </source>
</evidence>
<proteinExistence type="predicted"/>
<evidence type="ECO:0000313" key="3">
    <source>
        <dbReference type="Proteomes" id="UP000076798"/>
    </source>
</evidence>
<reference evidence="2 3" key="1">
    <citation type="journal article" date="2016" name="Mol. Biol. Evol.">
        <title>Comparative Genomics of Early-Diverging Mushroom-Forming Fungi Provides Insights into the Origins of Lignocellulose Decay Capabilities.</title>
        <authorList>
            <person name="Nagy L.G."/>
            <person name="Riley R."/>
            <person name="Tritt A."/>
            <person name="Adam C."/>
            <person name="Daum C."/>
            <person name="Floudas D."/>
            <person name="Sun H."/>
            <person name="Yadav J.S."/>
            <person name="Pangilinan J."/>
            <person name="Larsson K.H."/>
            <person name="Matsuura K."/>
            <person name="Barry K."/>
            <person name="Labutti K."/>
            <person name="Kuo R."/>
            <person name="Ohm R.A."/>
            <person name="Bhattacharya S.S."/>
            <person name="Shirouzu T."/>
            <person name="Yoshinaga Y."/>
            <person name="Martin F.M."/>
            <person name="Grigoriev I.V."/>
            <person name="Hibbett D.S."/>
        </authorList>
    </citation>
    <scope>NUCLEOTIDE SEQUENCE [LARGE SCALE GENOMIC DNA]</scope>
    <source>
        <strain evidence="2 3">HHB10207 ss-3</strain>
    </source>
</reference>
<feature type="region of interest" description="Disordered" evidence="1">
    <location>
        <begin position="141"/>
        <end position="184"/>
    </location>
</feature>
<dbReference type="EMBL" id="KV428224">
    <property type="protein sequence ID" value="KZT33697.1"/>
    <property type="molecule type" value="Genomic_DNA"/>
</dbReference>
<dbReference type="Proteomes" id="UP000076798">
    <property type="component" value="Unassembled WGS sequence"/>
</dbReference>
<name>A0A165YWZ0_9AGAM</name>
<feature type="compositionally biased region" description="Acidic residues" evidence="1">
    <location>
        <begin position="301"/>
        <end position="310"/>
    </location>
</feature>
<feature type="region of interest" description="Disordered" evidence="1">
    <location>
        <begin position="1"/>
        <end position="20"/>
    </location>
</feature>
<feature type="region of interest" description="Disordered" evidence="1">
    <location>
        <begin position="282"/>
        <end position="310"/>
    </location>
</feature>
<keyword evidence="3" id="KW-1185">Reference proteome</keyword>
<sequence length="310" mass="34510">MTGSKAKPSENQNRKQKGGIRRHYTLPSIEFVLSTRRFPPFLQHLLRRHPTFFPAPFYQEIPAPPTRFLQVPFFPPTTSFTCYPFFAMSFANWMRRQRYLNQSPPNADEYPAKPILKPKKVDDIYNVALRSVSSLDLGDVIDAFPETPRSPQQPPSQASQSSQCPPAQVPGELVDGGEAGDMADGRLDYHTQALELHHFSEDQHNTASLDVALCSIEASGSQVEQPSLDTPLPDRKTSEDNALISAAERDCTIVEDVSLLDSTCETHGPESCKIEYEFEMGGQTCHHPSNTESDAPFKTPDEDDGADTNV</sequence>
<evidence type="ECO:0000313" key="2">
    <source>
        <dbReference type="EMBL" id="KZT33697.1"/>
    </source>
</evidence>